<dbReference type="EMBL" id="QGHA01000005">
    <property type="protein sequence ID" value="PWK77119.1"/>
    <property type="molecule type" value="Genomic_DNA"/>
</dbReference>
<dbReference type="Gene3D" id="3.40.250.10">
    <property type="entry name" value="Rhodanese-like domain"/>
    <property type="match status" value="1"/>
</dbReference>
<accession>A0A316H7J3</accession>
<feature type="chain" id="PRO_5016418556" description="Rhodanese domain-containing protein" evidence="1">
    <location>
        <begin position="25"/>
        <end position="158"/>
    </location>
</feature>
<evidence type="ECO:0000313" key="3">
    <source>
        <dbReference type="EMBL" id="PWK77119.1"/>
    </source>
</evidence>
<organism evidence="3 4">
    <name type="scientific">Mucilaginibacter oryzae</name>
    <dbReference type="NCBI Taxonomy" id="468058"/>
    <lineage>
        <taxon>Bacteria</taxon>
        <taxon>Pseudomonadati</taxon>
        <taxon>Bacteroidota</taxon>
        <taxon>Sphingobacteriia</taxon>
        <taxon>Sphingobacteriales</taxon>
        <taxon>Sphingobacteriaceae</taxon>
        <taxon>Mucilaginibacter</taxon>
    </lineage>
</organism>
<evidence type="ECO:0000259" key="2">
    <source>
        <dbReference type="PROSITE" id="PS50206"/>
    </source>
</evidence>
<dbReference type="SUPFAM" id="SSF52821">
    <property type="entry name" value="Rhodanese/Cell cycle control phosphatase"/>
    <property type="match status" value="1"/>
</dbReference>
<dbReference type="CDD" id="cd00158">
    <property type="entry name" value="RHOD"/>
    <property type="match status" value="1"/>
</dbReference>
<dbReference type="InterPro" id="IPR001763">
    <property type="entry name" value="Rhodanese-like_dom"/>
</dbReference>
<sequence>MKNKLLLFACLVLIAGLCDSTAKAQTSAAVQPDLFNDYPWTNHDLIEPATLAGMINQSPPKSPLILNIGAVEDIKGAKHIGPVSGAKNITILKSMVAPLPKNTAIVIYCGCCPFTRCPNAKPAFKELKELGFTNIKLLNLPVNLHTNWTSKGYPLAVN</sequence>
<protein>
    <recommendedName>
        <fullName evidence="2">Rhodanese domain-containing protein</fullName>
    </recommendedName>
</protein>
<feature type="domain" description="Rhodanese" evidence="2">
    <location>
        <begin position="80"/>
        <end position="157"/>
    </location>
</feature>
<feature type="signal peptide" evidence="1">
    <location>
        <begin position="1"/>
        <end position="24"/>
    </location>
</feature>
<name>A0A316H7J3_9SPHI</name>
<keyword evidence="4" id="KW-1185">Reference proteome</keyword>
<proteinExistence type="predicted"/>
<dbReference type="Proteomes" id="UP000245678">
    <property type="component" value="Unassembled WGS sequence"/>
</dbReference>
<comment type="caution">
    <text evidence="3">The sequence shown here is derived from an EMBL/GenBank/DDBJ whole genome shotgun (WGS) entry which is preliminary data.</text>
</comment>
<reference evidence="3 4" key="1">
    <citation type="submission" date="2018-05" db="EMBL/GenBank/DDBJ databases">
        <title>Genomic Encyclopedia of Archaeal and Bacterial Type Strains, Phase II (KMG-II): from individual species to whole genera.</title>
        <authorList>
            <person name="Goeker M."/>
        </authorList>
    </citation>
    <scope>NUCLEOTIDE SEQUENCE [LARGE SCALE GENOMIC DNA]</scope>
    <source>
        <strain evidence="3 4">DSM 19975</strain>
    </source>
</reference>
<evidence type="ECO:0000313" key="4">
    <source>
        <dbReference type="Proteomes" id="UP000245678"/>
    </source>
</evidence>
<keyword evidence="1" id="KW-0732">Signal</keyword>
<evidence type="ECO:0000256" key="1">
    <source>
        <dbReference type="SAM" id="SignalP"/>
    </source>
</evidence>
<dbReference type="AlphaFoldDB" id="A0A316H7J3"/>
<dbReference type="InterPro" id="IPR036873">
    <property type="entry name" value="Rhodanese-like_dom_sf"/>
</dbReference>
<dbReference type="RefSeq" id="WP_146203130.1">
    <property type="nucleotide sequence ID" value="NZ_QGHA01000005.1"/>
</dbReference>
<dbReference type="PROSITE" id="PS50206">
    <property type="entry name" value="RHODANESE_3"/>
    <property type="match status" value="1"/>
</dbReference>
<gene>
    <name evidence="3" type="ORF">LX99_02929</name>
</gene>